<organism evidence="9 10">
    <name type="scientific">Paenibacillus spongiae</name>
    <dbReference type="NCBI Taxonomy" id="2909671"/>
    <lineage>
        <taxon>Bacteria</taxon>
        <taxon>Bacillati</taxon>
        <taxon>Bacillota</taxon>
        <taxon>Bacilli</taxon>
        <taxon>Bacillales</taxon>
        <taxon>Paenibacillaceae</taxon>
        <taxon>Paenibacillus</taxon>
    </lineage>
</organism>
<dbReference type="PANTHER" id="PTHR34975:SF2">
    <property type="entry name" value="SPORE GERMINATION PROTEIN A2"/>
    <property type="match status" value="1"/>
</dbReference>
<feature type="transmembrane region" description="Helical" evidence="8">
    <location>
        <begin position="12"/>
        <end position="34"/>
    </location>
</feature>
<evidence type="ECO:0000256" key="2">
    <source>
        <dbReference type="ARBA" id="ARBA00007998"/>
    </source>
</evidence>
<feature type="transmembrane region" description="Helical" evidence="8">
    <location>
        <begin position="219"/>
        <end position="243"/>
    </location>
</feature>
<feature type="transmembrane region" description="Helical" evidence="8">
    <location>
        <begin position="145"/>
        <end position="167"/>
    </location>
</feature>
<evidence type="ECO:0000256" key="8">
    <source>
        <dbReference type="SAM" id="Phobius"/>
    </source>
</evidence>
<feature type="transmembrane region" description="Helical" evidence="8">
    <location>
        <begin position="336"/>
        <end position="359"/>
    </location>
</feature>
<feature type="transmembrane region" description="Helical" evidence="8">
    <location>
        <begin position="119"/>
        <end position="138"/>
    </location>
</feature>
<feature type="transmembrane region" description="Helical" evidence="8">
    <location>
        <begin position="305"/>
        <end position="324"/>
    </location>
</feature>
<gene>
    <name evidence="9" type="ORF">L1F29_12715</name>
</gene>
<evidence type="ECO:0000256" key="6">
    <source>
        <dbReference type="ARBA" id="ARBA00022989"/>
    </source>
</evidence>
<dbReference type="RefSeq" id="WP_258388677.1">
    <property type="nucleotide sequence ID" value="NZ_CP091430.1"/>
</dbReference>
<evidence type="ECO:0000256" key="5">
    <source>
        <dbReference type="ARBA" id="ARBA00022692"/>
    </source>
</evidence>
<sequence length="364" mass="40184">MKKTETVSSGQMAALFLSFMAGSAIVNIPAPLTGAAKNGAWLSVLIANGLAMLLLSCVLYLNRRYPGLTFVDYTRQAIGKWLSVFIFIPLLILVLVDLSYIVIDIGGFFKSTLMRSTPVYMTHSLIFLTSALTARAGIEVMARMFVLLLFVMIASVLLVLSLVLPYYQVDYLVPLLSGGYKSVIHGAYIVFGFPYAELVLFSMLLPLVSKENGRSLNKFMFAALLTVGFLLFVSIICSVMALGPRAGELKYSLFQLARLINVQEFIERIESVIGMTLIVGSYMKTTIMLFILNKMLSHVLAVKDAKSFVFPITLAALLLSLTMYKNEAEFVEAVLVVWPLFIFVVAVLPLLLVTAVTMFKKKAN</sequence>
<evidence type="ECO:0000256" key="1">
    <source>
        <dbReference type="ARBA" id="ARBA00004141"/>
    </source>
</evidence>
<keyword evidence="4" id="KW-0309">Germination</keyword>
<dbReference type="InterPro" id="IPR004761">
    <property type="entry name" value="Spore_GerAB"/>
</dbReference>
<feature type="transmembrane region" description="Helical" evidence="8">
    <location>
        <begin position="272"/>
        <end position="293"/>
    </location>
</feature>
<keyword evidence="5 8" id="KW-0812">Transmembrane</keyword>
<name>A0ABY5SF87_9BACL</name>
<accession>A0ABY5SF87</accession>
<keyword evidence="6 8" id="KW-1133">Transmembrane helix</keyword>
<evidence type="ECO:0000256" key="7">
    <source>
        <dbReference type="ARBA" id="ARBA00023136"/>
    </source>
</evidence>
<keyword evidence="7 8" id="KW-0472">Membrane</keyword>
<dbReference type="Pfam" id="PF03845">
    <property type="entry name" value="Spore_permease"/>
    <property type="match status" value="1"/>
</dbReference>
<proteinExistence type="inferred from homology"/>
<keyword evidence="3" id="KW-0813">Transport</keyword>
<feature type="transmembrane region" description="Helical" evidence="8">
    <location>
        <begin position="40"/>
        <end position="61"/>
    </location>
</feature>
<dbReference type="NCBIfam" id="TIGR00912">
    <property type="entry name" value="2A0309"/>
    <property type="match status" value="1"/>
</dbReference>
<feature type="transmembrane region" description="Helical" evidence="8">
    <location>
        <begin position="187"/>
        <end position="207"/>
    </location>
</feature>
<dbReference type="EMBL" id="CP091430">
    <property type="protein sequence ID" value="UVI32627.1"/>
    <property type="molecule type" value="Genomic_DNA"/>
</dbReference>
<dbReference type="PANTHER" id="PTHR34975">
    <property type="entry name" value="SPORE GERMINATION PROTEIN A2"/>
    <property type="match status" value="1"/>
</dbReference>
<evidence type="ECO:0000313" key="9">
    <source>
        <dbReference type="EMBL" id="UVI32627.1"/>
    </source>
</evidence>
<comment type="similarity">
    <text evidence="2">Belongs to the amino acid-polyamine-organocation (APC) superfamily. Spore germination protein (SGP) (TC 2.A.3.9) family.</text>
</comment>
<reference evidence="9" key="1">
    <citation type="submission" date="2022-01" db="EMBL/GenBank/DDBJ databases">
        <title>Paenibacillus spongiae sp. nov., isolated from marine sponge.</title>
        <authorList>
            <person name="Li Z."/>
            <person name="Zhang M."/>
        </authorList>
    </citation>
    <scope>NUCLEOTIDE SEQUENCE</scope>
    <source>
        <strain evidence="9">PHS-Z3</strain>
    </source>
</reference>
<comment type="subcellular location">
    <subcellularLocation>
        <location evidence="1">Membrane</location>
        <topology evidence="1">Multi-pass membrane protein</topology>
    </subcellularLocation>
</comment>
<evidence type="ECO:0000256" key="3">
    <source>
        <dbReference type="ARBA" id="ARBA00022448"/>
    </source>
</evidence>
<dbReference type="Proteomes" id="UP001057877">
    <property type="component" value="Chromosome"/>
</dbReference>
<feature type="transmembrane region" description="Helical" evidence="8">
    <location>
        <begin position="81"/>
        <end position="103"/>
    </location>
</feature>
<keyword evidence="10" id="KW-1185">Reference proteome</keyword>
<protein>
    <submittedName>
        <fullName evidence="9">Endospore germination permease</fullName>
    </submittedName>
</protein>
<evidence type="ECO:0000256" key="4">
    <source>
        <dbReference type="ARBA" id="ARBA00022544"/>
    </source>
</evidence>
<evidence type="ECO:0000313" key="10">
    <source>
        <dbReference type="Proteomes" id="UP001057877"/>
    </source>
</evidence>